<organism evidence="2 3">
    <name type="scientific">Ambispora leptoticha</name>
    <dbReference type="NCBI Taxonomy" id="144679"/>
    <lineage>
        <taxon>Eukaryota</taxon>
        <taxon>Fungi</taxon>
        <taxon>Fungi incertae sedis</taxon>
        <taxon>Mucoromycota</taxon>
        <taxon>Glomeromycotina</taxon>
        <taxon>Glomeromycetes</taxon>
        <taxon>Archaeosporales</taxon>
        <taxon>Ambisporaceae</taxon>
        <taxon>Ambispora</taxon>
    </lineage>
</organism>
<sequence length="74" mass="8323">MTGTYLSTSSGFKIQIPVSINPSQQSTRPTKEKKTLLSTKQVQDLNPDEAQDLQKRKKNISNEANNDKTKKIMT</sequence>
<feature type="non-terminal residue" evidence="2">
    <location>
        <position position="1"/>
    </location>
</feature>
<evidence type="ECO:0000313" key="2">
    <source>
        <dbReference type="EMBL" id="CAG8741735.1"/>
    </source>
</evidence>
<feature type="compositionally biased region" description="Polar residues" evidence="1">
    <location>
        <begin position="17"/>
        <end position="28"/>
    </location>
</feature>
<dbReference type="AlphaFoldDB" id="A0A9N9NIT0"/>
<comment type="caution">
    <text evidence="2">The sequence shown here is derived from an EMBL/GenBank/DDBJ whole genome shotgun (WGS) entry which is preliminary data.</text>
</comment>
<evidence type="ECO:0000256" key="1">
    <source>
        <dbReference type="SAM" id="MobiDB-lite"/>
    </source>
</evidence>
<feature type="compositionally biased region" description="Basic and acidic residues" evidence="1">
    <location>
        <begin position="65"/>
        <end position="74"/>
    </location>
</feature>
<gene>
    <name evidence="2" type="ORF">ALEPTO_LOCUS12973</name>
</gene>
<protein>
    <submittedName>
        <fullName evidence="2">11191_t:CDS:1</fullName>
    </submittedName>
</protein>
<reference evidence="2" key="1">
    <citation type="submission" date="2021-06" db="EMBL/GenBank/DDBJ databases">
        <authorList>
            <person name="Kallberg Y."/>
            <person name="Tangrot J."/>
            <person name="Rosling A."/>
        </authorList>
    </citation>
    <scope>NUCLEOTIDE SEQUENCE</scope>
    <source>
        <strain evidence="2">FL130A</strain>
    </source>
</reference>
<name>A0A9N9NIT0_9GLOM</name>
<dbReference type="Proteomes" id="UP000789508">
    <property type="component" value="Unassembled WGS sequence"/>
</dbReference>
<dbReference type="EMBL" id="CAJVPS010035642">
    <property type="protein sequence ID" value="CAG8741735.1"/>
    <property type="molecule type" value="Genomic_DNA"/>
</dbReference>
<proteinExistence type="predicted"/>
<accession>A0A9N9NIT0</accession>
<keyword evidence="3" id="KW-1185">Reference proteome</keyword>
<evidence type="ECO:0000313" key="3">
    <source>
        <dbReference type="Proteomes" id="UP000789508"/>
    </source>
</evidence>
<feature type="region of interest" description="Disordered" evidence="1">
    <location>
        <begin position="17"/>
        <end position="74"/>
    </location>
</feature>